<protein>
    <recommendedName>
        <fullName evidence="2">UPF0102 protein H9787_04410</fullName>
    </recommendedName>
</protein>
<proteinExistence type="inferred from homology"/>
<dbReference type="Pfam" id="PF02021">
    <property type="entry name" value="UPF0102"/>
    <property type="match status" value="1"/>
</dbReference>
<dbReference type="NCBIfam" id="NF009150">
    <property type="entry name" value="PRK12497.1-3"/>
    <property type="match status" value="1"/>
</dbReference>
<dbReference type="PANTHER" id="PTHR34039:SF1">
    <property type="entry name" value="UPF0102 PROTEIN YRAN"/>
    <property type="match status" value="1"/>
</dbReference>
<dbReference type="GO" id="GO:0003676">
    <property type="term" value="F:nucleic acid binding"/>
    <property type="evidence" value="ECO:0007669"/>
    <property type="project" value="InterPro"/>
</dbReference>
<evidence type="ECO:0000256" key="1">
    <source>
        <dbReference type="ARBA" id="ARBA00006738"/>
    </source>
</evidence>
<accession>A0A9D2LI52</accession>
<comment type="similarity">
    <text evidence="1 2">Belongs to the UPF0102 family.</text>
</comment>
<evidence type="ECO:0000256" key="2">
    <source>
        <dbReference type="HAMAP-Rule" id="MF_00048"/>
    </source>
</evidence>
<evidence type="ECO:0000313" key="3">
    <source>
        <dbReference type="EMBL" id="HJB12933.1"/>
    </source>
</evidence>
<dbReference type="Proteomes" id="UP000823824">
    <property type="component" value="Unassembled WGS sequence"/>
</dbReference>
<dbReference type="EMBL" id="DWZJ01000032">
    <property type="protein sequence ID" value="HJB12933.1"/>
    <property type="molecule type" value="Genomic_DNA"/>
</dbReference>
<reference evidence="3" key="1">
    <citation type="journal article" date="2021" name="PeerJ">
        <title>Extensive microbial diversity within the chicken gut microbiome revealed by metagenomics and culture.</title>
        <authorList>
            <person name="Gilroy R."/>
            <person name="Ravi A."/>
            <person name="Getino M."/>
            <person name="Pursley I."/>
            <person name="Horton D.L."/>
            <person name="Alikhan N.F."/>
            <person name="Baker D."/>
            <person name="Gharbi K."/>
            <person name="Hall N."/>
            <person name="Watson M."/>
            <person name="Adriaenssens E.M."/>
            <person name="Foster-Nyarko E."/>
            <person name="Jarju S."/>
            <person name="Secka A."/>
            <person name="Antonio M."/>
            <person name="Oren A."/>
            <person name="Chaudhuri R.R."/>
            <person name="La Ragione R."/>
            <person name="Hildebrand F."/>
            <person name="Pallen M.J."/>
        </authorList>
    </citation>
    <scope>NUCLEOTIDE SEQUENCE</scope>
    <source>
        <strain evidence="3">ChiBcec18-1249</strain>
    </source>
</reference>
<dbReference type="HAMAP" id="MF_00048">
    <property type="entry name" value="UPF0102"/>
    <property type="match status" value="1"/>
</dbReference>
<gene>
    <name evidence="3" type="ORF">H9787_04410</name>
</gene>
<dbReference type="SUPFAM" id="SSF52980">
    <property type="entry name" value="Restriction endonuclease-like"/>
    <property type="match status" value="1"/>
</dbReference>
<organism evidence="3 4">
    <name type="scientific">Candidatus Oscillibacter excrementigallinarum</name>
    <dbReference type="NCBI Taxonomy" id="2838716"/>
    <lineage>
        <taxon>Bacteria</taxon>
        <taxon>Bacillati</taxon>
        <taxon>Bacillota</taxon>
        <taxon>Clostridia</taxon>
        <taxon>Eubacteriales</taxon>
        <taxon>Oscillospiraceae</taxon>
        <taxon>Oscillibacter</taxon>
    </lineage>
</organism>
<dbReference type="InterPro" id="IPR011335">
    <property type="entry name" value="Restrct_endonuc-II-like"/>
</dbReference>
<dbReference type="CDD" id="cd20736">
    <property type="entry name" value="PoNe_Nuclease"/>
    <property type="match status" value="1"/>
</dbReference>
<evidence type="ECO:0000313" key="4">
    <source>
        <dbReference type="Proteomes" id="UP000823824"/>
    </source>
</evidence>
<sequence>MSTKALGDQGEDLTGDYLLARGCTLLDRQWRCRYGELDLVARDADGTICFVEVKLRSGGRAGLPREAVDRRKREKLRAAAACYLSQHDLDAPARFDVAEIYTDEAHRPLRLEYLEDAFT</sequence>
<dbReference type="PANTHER" id="PTHR34039">
    <property type="entry name" value="UPF0102 PROTEIN YRAN"/>
    <property type="match status" value="1"/>
</dbReference>
<name>A0A9D2LI52_9FIRM</name>
<comment type="caution">
    <text evidence="3">The sequence shown here is derived from an EMBL/GenBank/DDBJ whole genome shotgun (WGS) entry which is preliminary data.</text>
</comment>
<dbReference type="AlphaFoldDB" id="A0A9D2LI52"/>
<dbReference type="Gene3D" id="3.40.1350.10">
    <property type="match status" value="1"/>
</dbReference>
<reference evidence="3" key="2">
    <citation type="submission" date="2021-04" db="EMBL/GenBank/DDBJ databases">
        <authorList>
            <person name="Gilroy R."/>
        </authorList>
    </citation>
    <scope>NUCLEOTIDE SEQUENCE</scope>
    <source>
        <strain evidence="3">ChiBcec18-1249</strain>
    </source>
</reference>
<dbReference type="InterPro" id="IPR011856">
    <property type="entry name" value="tRNA_endonuc-like_dom_sf"/>
</dbReference>
<dbReference type="InterPro" id="IPR003509">
    <property type="entry name" value="UPF0102_YraN-like"/>
</dbReference>
<dbReference type="NCBIfam" id="TIGR00252">
    <property type="entry name" value="YraN family protein"/>
    <property type="match status" value="1"/>
</dbReference>